<dbReference type="InterPro" id="IPR051449">
    <property type="entry name" value="ABC-2_transporter_component"/>
</dbReference>
<dbReference type="AlphaFoldDB" id="A0A9Q8RJV1"/>
<keyword evidence="2" id="KW-1003">Cell membrane</keyword>
<keyword evidence="3" id="KW-0812">Transmembrane</keyword>
<dbReference type="GO" id="GO:0140359">
    <property type="term" value="F:ABC-type transporter activity"/>
    <property type="evidence" value="ECO:0007669"/>
    <property type="project" value="InterPro"/>
</dbReference>
<evidence type="ECO:0000256" key="3">
    <source>
        <dbReference type="ARBA" id="ARBA00022692"/>
    </source>
</evidence>
<dbReference type="GO" id="GO:0005886">
    <property type="term" value="C:plasma membrane"/>
    <property type="evidence" value="ECO:0007669"/>
    <property type="project" value="UniProtKB-SubCell"/>
</dbReference>
<evidence type="ECO:0000256" key="2">
    <source>
        <dbReference type="ARBA" id="ARBA00022475"/>
    </source>
</evidence>
<dbReference type="Proteomes" id="UP000829829">
    <property type="component" value="Chromosome 1"/>
</dbReference>
<gene>
    <name evidence="6" type="ORF">MAL03_07170</name>
</gene>
<accession>A0A9Q8RJV1</accession>
<evidence type="ECO:0000313" key="7">
    <source>
        <dbReference type="Proteomes" id="UP000829829"/>
    </source>
</evidence>
<evidence type="ECO:0000256" key="4">
    <source>
        <dbReference type="ARBA" id="ARBA00022989"/>
    </source>
</evidence>
<comment type="subcellular location">
    <subcellularLocation>
        <location evidence="1">Cell membrane</location>
        <topology evidence="1">Multi-pass membrane protein</topology>
    </subcellularLocation>
</comment>
<keyword evidence="5" id="KW-0472">Membrane</keyword>
<organism evidence="6 7">
    <name type="scientific">Leptospira noguchii</name>
    <dbReference type="NCBI Taxonomy" id="28182"/>
    <lineage>
        <taxon>Bacteria</taxon>
        <taxon>Pseudomonadati</taxon>
        <taxon>Spirochaetota</taxon>
        <taxon>Spirochaetia</taxon>
        <taxon>Leptospirales</taxon>
        <taxon>Leptospiraceae</taxon>
        <taxon>Leptospira</taxon>
    </lineage>
</organism>
<keyword evidence="4" id="KW-1133">Transmembrane helix</keyword>
<evidence type="ECO:0000313" key="6">
    <source>
        <dbReference type="EMBL" id="UOG57893.1"/>
    </source>
</evidence>
<evidence type="ECO:0000256" key="5">
    <source>
        <dbReference type="ARBA" id="ARBA00023136"/>
    </source>
</evidence>
<dbReference type="RefSeq" id="WP_004436624.1">
    <property type="nucleotide sequence ID" value="NZ_CP091936.1"/>
</dbReference>
<reference evidence="6" key="1">
    <citation type="submission" date="2022-02" db="EMBL/GenBank/DDBJ databases">
        <title>The genetically variable rfb locus in Leptospira is a mobile cassette and a molecular signature of serovar identity.</title>
        <authorList>
            <person name="Nieves C."/>
            <person name="Vincent A.T."/>
            <person name="Zarantonelli L."/>
            <person name="Picardeau M."/>
            <person name="Veyrier F.J."/>
            <person name="Buschiazzo A."/>
        </authorList>
    </citation>
    <scope>NUCLEOTIDE SEQUENCE</scope>
    <source>
        <strain evidence="6">IP1512017</strain>
    </source>
</reference>
<sequence length="248" mass="28550">MKLFKFSKTFFLNIQTVFWKEFSIYFNSPVGSIFASFFLFLTSFLFFFGLGEGSFWDFKSASMETYFFWIPILYVIFIPALSMRLWSEEERSGTLEILFSLPLKDVELVLGKFLAAWSFLGFVLSFTFLIPVTIFYLGDLDVGTTSAGYLGIFLLGGANLVLGSFVSSLTKDQISSYLLGLILCLFFFLLGYRPLLQFLGTGQISFFSLSKHFEPFRLGILDGREIFFFLSFILLFIYINILILRSKR</sequence>
<evidence type="ECO:0000256" key="1">
    <source>
        <dbReference type="ARBA" id="ARBA00004651"/>
    </source>
</evidence>
<dbReference type="EMBL" id="CP091957">
    <property type="protein sequence ID" value="UOG57893.1"/>
    <property type="molecule type" value="Genomic_DNA"/>
</dbReference>
<name>A0A9Q8RJV1_9LEPT</name>
<dbReference type="PANTHER" id="PTHR30294:SF29">
    <property type="entry name" value="MULTIDRUG ABC TRANSPORTER PERMEASE YBHS-RELATED"/>
    <property type="match status" value="1"/>
</dbReference>
<proteinExistence type="predicted"/>
<dbReference type="Pfam" id="PF12679">
    <property type="entry name" value="ABC2_membrane_2"/>
    <property type="match status" value="1"/>
</dbReference>
<dbReference type="PANTHER" id="PTHR30294">
    <property type="entry name" value="MEMBRANE COMPONENT OF ABC TRANSPORTER YHHJ-RELATED"/>
    <property type="match status" value="1"/>
</dbReference>
<protein>
    <submittedName>
        <fullName evidence="6">ABC transporter permease</fullName>
    </submittedName>
</protein>